<dbReference type="SUPFAM" id="SSF53167">
    <property type="entry name" value="Purine and uridine phosphorylases"/>
    <property type="match status" value="1"/>
</dbReference>
<protein>
    <recommendedName>
        <fullName evidence="3">NACHT domain-containing protein</fullName>
    </recommendedName>
</protein>
<dbReference type="SUPFAM" id="SSF52540">
    <property type="entry name" value="P-loop containing nucleoside triphosphate hydrolases"/>
    <property type="match status" value="1"/>
</dbReference>
<name>A0ABN8NFW2_9CNID</name>
<dbReference type="PROSITE" id="PS51450">
    <property type="entry name" value="LRR"/>
    <property type="match status" value="1"/>
</dbReference>
<reference evidence="4 5" key="1">
    <citation type="submission" date="2022-05" db="EMBL/GenBank/DDBJ databases">
        <authorList>
            <consortium name="Genoscope - CEA"/>
            <person name="William W."/>
        </authorList>
    </citation>
    <scope>NUCLEOTIDE SEQUENCE [LARGE SCALE GENOMIC DNA]</scope>
</reference>
<dbReference type="PANTHER" id="PTHR46312">
    <property type="entry name" value="NACHT DOMAIN-CONTAINING PROTEIN"/>
    <property type="match status" value="1"/>
</dbReference>
<evidence type="ECO:0000256" key="2">
    <source>
        <dbReference type="ARBA" id="ARBA00022840"/>
    </source>
</evidence>
<dbReference type="Pfam" id="PF13516">
    <property type="entry name" value="LRR_6"/>
    <property type="match status" value="10"/>
</dbReference>
<dbReference type="InterPro" id="IPR035994">
    <property type="entry name" value="Nucleoside_phosphorylase_sf"/>
</dbReference>
<gene>
    <name evidence="4" type="ORF">PLOB_00016860</name>
</gene>
<dbReference type="SUPFAM" id="SSF52047">
    <property type="entry name" value="RNI-like"/>
    <property type="match status" value="2"/>
</dbReference>
<dbReference type="CDD" id="cd00116">
    <property type="entry name" value="LRR_RI"/>
    <property type="match status" value="1"/>
</dbReference>
<organism evidence="4 5">
    <name type="scientific">Porites lobata</name>
    <dbReference type="NCBI Taxonomy" id="104759"/>
    <lineage>
        <taxon>Eukaryota</taxon>
        <taxon>Metazoa</taxon>
        <taxon>Cnidaria</taxon>
        <taxon>Anthozoa</taxon>
        <taxon>Hexacorallia</taxon>
        <taxon>Scleractinia</taxon>
        <taxon>Fungiina</taxon>
        <taxon>Poritidae</taxon>
        <taxon>Porites</taxon>
    </lineage>
</organism>
<dbReference type="Gene3D" id="3.80.10.10">
    <property type="entry name" value="Ribonuclease Inhibitor"/>
    <property type="match status" value="4"/>
</dbReference>
<keyword evidence="1" id="KW-0547">Nucleotide-binding</keyword>
<accession>A0ABN8NFW2</accession>
<dbReference type="PANTHER" id="PTHR46312:SF2">
    <property type="entry name" value="NUCLEOTIDE-BINDING OLIGOMERIZATION DOMAIN-CONTAINING PROTEIN 2-LIKE"/>
    <property type="match status" value="1"/>
</dbReference>
<keyword evidence="2" id="KW-0067">ATP-binding</keyword>
<comment type="caution">
    <text evidence="4">The sequence shown here is derived from an EMBL/GenBank/DDBJ whole genome shotgun (WGS) entry which is preliminary data.</text>
</comment>
<proteinExistence type="predicted"/>
<evidence type="ECO:0000313" key="4">
    <source>
        <dbReference type="EMBL" id="CAH3107771.1"/>
    </source>
</evidence>
<dbReference type="InterPro" id="IPR032675">
    <property type="entry name" value="LRR_dom_sf"/>
</dbReference>
<dbReference type="SMART" id="SM00368">
    <property type="entry name" value="LRR_RI"/>
    <property type="match status" value="12"/>
</dbReference>
<dbReference type="InterPro" id="IPR000845">
    <property type="entry name" value="Nucleoside_phosphorylase_d"/>
</dbReference>
<dbReference type="PROSITE" id="PS50837">
    <property type="entry name" value="NACHT"/>
    <property type="match status" value="1"/>
</dbReference>
<dbReference type="Proteomes" id="UP001159405">
    <property type="component" value="Unassembled WGS sequence"/>
</dbReference>
<dbReference type="Pfam" id="PF05729">
    <property type="entry name" value="NACHT"/>
    <property type="match status" value="1"/>
</dbReference>
<dbReference type="InterPro" id="IPR007111">
    <property type="entry name" value="NACHT_NTPase"/>
</dbReference>
<evidence type="ECO:0000313" key="5">
    <source>
        <dbReference type="Proteomes" id="UP001159405"/>
    </source>
</evidence>
<dbReference type="InterPro" id="IPR027417">
    <property type="entry name" value="P-loop_NTPase"/>
</dbReference>
<feature type="domain" description="NACHT" evidence="3">
    <location>
        <begin position="431"/>
        <end position="552"/>
    </location>
</feature>
<keyword evidence="5" id="KW-1185">Reference proteome</keyword>
<evidence type="ECO:0000259" key="3">
    <source>
        <dbReference type="PROSITE" id="PS50837"/>
    </source>
</evidence>
<dbReference type="Gene3D" id="3.40.50.300">
    <property type="entry name" value="P-loop containing nucleotide triphosphate hydrolases"/>
    <property type="match status" value="1"/>
</dbReference>
<sequence length="1220" mass="134316">MRKTNMSEAATNYDSNNSNAGPPQLAVGLLSIRDVTTTLKQPDLPVDILLVTVKDCEFLACYNELKDPFGCHFDGLGYVYFADVGGSQPGRVKVALMRCHEGSNCPGGSLTAVRNAAPILRPKAVISVGACSGLNPDKTKLGDVIVSAKLTTYASKVVTSDQAQWAGICSHVSRRFHNIITNCADGWQPPLKNREDHHINVHNNGVFLSGPEQIRAEWRRKELLERHPLATGVEMEGEGVSTAAYETQLEWLIVKGIADFADGKQVNAGSWETCASAMAASLVSHILRDPGVFRTWPHCQVDASLEAQLESSRKRRLTENYAGAFSDDQCSTQAKRRMYTVSTSQQTESITQQPLAGAPSHIIDEIRQLYQSREGNLAPFTWCDYPNFNMNDIFTRLKIVNREKTRGTLTDDEITNMTAIFRPHPKCQKPRKVLIEGDPGMGKTTYSQKLAYDWANKQNEWDASFPEIEVLLLLRCNDIKSSIWEAIDDQILPEDIDEKAKETFIKYIKENQSKVLLLLDGLDEADPCERDIYLSLLTCKLLPDCHVVITSRHEVGKKVSRYCDNLWEIVGFTEEDSKRFIGKYFQGNDHLAEKFIKYYVEYWYADPPDPNDRALADLAKNPLNLTLLCCIFEDSEEVFSNSSRTRLYIEIVLLVLRRYEEKNGLESNNDQDLISVYREKLKLLGRFSLHSLHERKWYFEKEKDMDNFGFLSFQQGGTRSKPCTRCAFSHKSFQEFFAGFYLAFQVIDGQIDFAHVLTDERYLKELKEVFLFMSGIIAFKSEEIGESILICMAKHISGLLRRSDQKVKSYMALACACVFECDYSPLVKLKWKDERELTCFEYTFGTHLDISSLTEVDLSSAEIQNFGAAVISVVLEKNSSLTHLDLSFNLFDGVVPSLSKALKANFSLTSLNLKGNSVGEDGASSLSKALKANSSLTDLNLSHNRIGDAGASFLSQALKANSSLTDLNLSINSIGDAGASSLSKALKANFSMTDLNLSCNRIGNAGASSLSKALKENSSLVVLGLTDNFIGDTGASCLSKALKANFSLTDLNLSCNKIGDAGASSLSKALKENSSLTGLNLTDNYICNTGASCLSNALKANFSLADLNLSCNSIGDCGASCLSKALKANFSLTDLNLSYNRIGDASASSLSKALKENSSLTDLDLSGNSIGDTGASCLSKALTANSSLDTLDLTDNSVGVAGAAFFNEACKINKKVNVRL</sequence>
<dbReference type="Gene3D" id="3.40.50.1580">
    <property type="entry name" value="Nucleoside phosphorylase domain"/>
    <property type="match status" value="1"/>
</dbReference>
<evidence type="ECO:0000256" key="1">
    <source>
        <dbReference type="ARBA" id="ARBA00022741"/>
    </source>
</evidence>
<dbReference type="Pfam" id="PF01048">
    <property type="entry name" value="PNP_UDP_1"/>
    <property type="match status" value="1"/>
</dbReference>
<dbReference type="InterPro" id="IPR001611">
    <property type="entry name" value="Leu-rich_rpt"/>
</dbReference>
<dbReference type="EMBL" id="CALNXK010000020">
    <property type="protein sequence ID" value="CAH3107771.1"/>
    <property type="molecule type" value="Genomic_DNA"/>
</dbReference>